<dbReference type="InterPro" id="IPR036638">
    <property type="entry name" value="HLH_DNA-bd_sf"/>
</dbReference>
<dbReference type="PANTHER" id="PTHR23349">
    <property type="entry name" value="BASIC HELIX-LOOP-HELIX TRANSCRIPTION FACTOR, TWIST"/>
    <property type="match status" value="1"/>
</dbReference>
<dbReference type="EMBL" id="JARBDR010000337">
    <property type="protein sequence ID" value="KAJ8314836.1"/>
    <property type="molecule type" value="Genomic_DNA"/>
</dbReference>
<dbReference type="CDD" id="cd11418">
    <property type="entry name" value="bHLH_TS_ASCL"/>
    <property type="match status" value="1"/>
</dbReference>
<keyword evidence="4" id="KW-1185">Reference proteome</keyword>
<evidence type="ECO:0000259" key="2">
    <source>
        <dbReference type="PROSITE" id="PS50888"/>
    </source>
</evidence>
<dbReference type="Proteomes" id="UP001217089">
    <property type="component" value="Unassembled WGS sequence"/>
</dbReference>
<dbReference type="PROSITE" id="PS50888">
    <property type="entry name" value="BHLH"/>
    <property type="match status" value="1"/>
</dbReference>
<reference evidence="3 4" key="1">
    <citation type="submission" date="2022-12" db="EMBL/GenBank/DDBJ databases">
        <title>Chromosome-level genome of Tegillarca granosa.</title>
        <authorList>
            <person name="Kim J."/>
        </authorList>
    </citation>
    <scope>NUCLEOTIDE SEQUENCE [LARGE SCALE GENOMIC DNA]</scope>
    <source>
        <strain evidence="3">Teg-2019</strain>
        <tissue evidence="3">Adductor muscle</tissue>
    </source>
</reference>
<dbReference type="Gene3D" id="4.10.280.10">
    <property type="entry name" value="Helix-loop-helix DNA-binding domain"/>
    <property type="match status" value="1"/>
</dbReference>
<evidence type="ECO:0000313" key="4">
    <source>
        <dbReference type="Proteomes" id="UP001217089"/>
    </source>
</evidence>
<dbReference type="Pfam" id="PF00010">
    <property type="entry name" value="HLH"/>
    <property type="match status" value="1"/>
</dbReference>
<organism evidence="3 4">
    <name type="scientific">Tegillarca granosa</name>
    <name type="common">Malaysian cockle</name>
    <name type="synonym">Anadara granosa</name>
    <dbReference type="NCBI Taxonomy" id="220873"/>
    <lineage>
        <taxon>Eukaryota</taxon>
        <taxon>Metazoa</taxon>
        <taxon>Spiralia</taxon>
        <taxon>Lophotrochozoa</taxon>
        <taxon>Mollusca</taxon>
        <taxon>Bivalvia</taxon>
        <taxon>Autobranchia</taxon>
        <taxon>Pteriomorphia</taxon>
        <taxon>Arcoida</taxon>
        <taxon>Arcoidea</taxon>
        <taxon>Arcidae</taxon>
        <taxon>Tegillarca</taxon>
    </lineage>
</organism>
<gene>
    <name evidence="3" type="ORF">KUTeg_006986</name>
</gene>
<feature type="domain" description="BHLH" evidence="2">
    <location>
        <begin position="61"/>
        <end position="113"/>
    </location>
</feature>
<evidence type="ECO:0000313" key="3">
    <source>
        <dbReference type="EMBL" id="KAJ8314836.1"/>
    </source>
</evidence>
<comment type="caution">
    <text evidence="3">The sequence shown here is derived from an EMBL/GenBank/DDBJ whole genome shotgun (WGS) entry which is preliminary data.</text>
</comment>
<dbReference type="SUPFAM" id="SSF47459">
    <property type="entry name" value="HLH, helix-loop-helix DNA-binding domain"/>
    <property type="match status" value="1"/>
</dbReference>
<dbReference type="PANTHER" id="PTHR23349:SF108">
    <property type="entry name" value="BHLH DOMAIN-CONTAINING PROTEIN"/>
    <property type="match status" value="1"/>
</dbReference>
<sequence length="198" mass="22874">MQQYILIKPNNYCFNGQFQALQSVENVPLQNELMSISSVVASKNKNNQCSYVVDKVLQRSNTTTKRNARERRRVKLINLGYETLRRHVPAGVENKKLSKVETLRSAVDYIKYLQKLLTKTEAQNLNIKQETPDNMSSNLSNQWSLQNSNISQENINLHPASRPRTTLDKREENAVTDIEEWLLNSTENYGEKFNLKGK</sequence>
<evidence type="ECO:0000256" key="1">
    <source>
        <dbReference type="ARBA" id="ARBA00023125"/>
    </source>
</evidence>
<dbReference type="InterPro" id="IPR011598">
    <property type="entry name" value="bHLH_dom"/>
</dbReference>
<protein>
    <recommendedName>
        <fullName evidence="2">BHLH domain-containing protein</fullName>
    </recommendedName>
</protein>
<proteinExistence type="predicted"/>
<dbReference type="SMART" id="SM00353">
    <property type="entry name" value="HLH"/>
    <property type="match status" value="1"/>
</dbReference>
<accession>A0ABQ9FDX1</accession>
<dbReference type="InterPro" id="IPR050283">
    <property type="entry name" value="E-box_TF_Regulators"/>
</dbReference>
<name>A0ABQ9FDX1_TEGGR</name>
<keyword evidence="1" id="KW-0238">DNA-binding</keyword>